<proteinExistence type="predicted"/>
<gene>
    <name evidence="2" type="ORF">METZ01_LOCUS376098</name>
</gene>
<evidence type="ECO:0000256" key="1">
    <source>
        <dbReference type="SAM" id="Phobius"/>
    </source>
</evidence>
<dbReference type="Gene3D" id="3.40.50.2000">
    <property type="entry name" value="Glycogen Phosphorylase B"/>
    <property type="match status" value="1"/>
</dbReference>
<reference evidence="2" key="1">
    <citation type="submission" date="2018-05" db="EMBL/GenBank/DDBJ databases">
        <authorList>
            <person name="Lanie J.A."/>
            <person name="Ng W.-L."/>
            <person name="Kazmierczak K.M."/>
            <person name="Andrzejewski T.M."/>
            <person name="Davidsen T.M."/>
            <person name="Wayne K.J."/>
            <person name="Tettelin H."/>
            <person name="Glass J.I."/>
            <person name="Rusch D."/>
            <person name="Podicherti R."/>
            <person name="Tsui H.-C.T."/>
            <person name="Winkler M.E."/>
        </authorList>
    </citation>
    <scope>NUCLEOTIDE SEQUENCE</scope>
</reference>
<evidence type="ECO:0000313" key="2">
    <source>
        <dbReference type="EMBL" id="SVD23244.1"/>
    </source>
</evidence>
<accession>A0A382TMC0</accession>
<keyword evidence="1" id="KW-0812">Transmembrane</keyword>
<dbReference type="SUPFAM" id="SSF53756">
    <property type="entry name" value="UDP-Glycosyltransferase/glycogen phosphorylase"/>
    <property type="match status" value="1"/>
</dbReference>
<keyword evidence="1" id="KW-1133">Transmembrane helix</keyword>
<feature type="non-terminal residue" evidence="2">
    <location>
        <position position="119"/>
    </location>
</feature>
<sequence>MNILIVSQYFWPENFRINDLAKSLGEIGHTVTVLTGLPNYPEGKIYKGYKWKITVENHQNIEIIRIPLIPRGNASNFRLFLNYFSFAFLASVFSPYLLRNKAIDSIFIYGGSPLTKAIP</sequence>
<name>A0A382TMC0_9ZZZZ</name>
<protein>
    <recommendedName>
        <fullName evidence="3">Glycosyltransferase subfamily 4-like N-terminal domain-containing protein</fullName>
    </recommendedName>
</protein>
<dbReference type="AlphaFoldDB" id="A0A382TMC0"/>
<evidence type="ECO:0008006" key="3">
    <source>
        <dbReference type="Google" id="ProtNLM"/>
    </source>
</evidence>
<organism evidence="2">
    <name type="scientific">marine metagenome</name>
    <dbReference type="NCBI Taxonomy" id="408172"/>
    <lineage>
        <taxon>unclassified sequences</taxon>
        <taxon>metagenomes</taxon>
        <taxon>ecological metagenomes</taxon>
    </lineage>
</organism>
<dbReference type="EMBL" id="UINC01137727">
    <property type="protein sequence ID" value="SVD23244.1"/>
    <property type="molecule type" value="Genomic_DNA"/>
</dbReference>
<keyword evidence="1" id="KW-0472">Membrane</keyword>
<feature type="transmembrane region" description="Helical" evidence="1">
    <location>
        <begin position="80"/>
        <end position="98"/>
    </location>
</feature>